<organism evidence="1 2">
    <name type="scientific">Elysia crispata</name>
    <name type="common">lettuce slug</name>
    <dbReference type="NCBI Taxonomy" id="231223"/>
    <lineage>
        <taxon>Eukaryota</taxon>
        <taxon>Metazoa</taxon>
        <taxon>Spiralia</taxon>
        <taxon>Lophotrochozoa</taxon>
        <taxon>Mollusca</taxon>
        <taxon>Gastropoda</taxon>
        <taxon>Heterobranchia</taxon>
        <taxon>Euthyneura</taxon>
        <taxon>Panpulmonata</taxon>
        <taxon>Sacoglossa</taxon>
        <taxon>Placobranchoidea</taxon>
        <taxon>Plakobranchidae</taxon>
        <taxon>Elysia</taxon>
    </lineage>
</organism>
<gene>
    <name evidence="1" type="ORF">RRG08_062844</name>
</gene>
<reference evidence="1" key="1">
    <citation type="journal article" date="2023" name="G3 (Bethesda)">
        <title>A reference genome for the long-term kleptoplast-retaining sea slug Elysia crispata morphotype clarki.</title>
        <authorList>
            <person name="Eastman K.E."/>
            <person name="Pendleton A.L."/>
            <person name="Shaikh M.A."/>
            <person name="Suttiyut T."/>
            <person name="Ogas R."/>
            <person name="Tomko P."/>
            <person name="Gavelis G."/>
            <person name="Widhalm J.R."/>
            <person name="Wisecaver J.H."/>
        </authorList>
    </citation>
    <scope>NUCLEOTIDE SEQUENCE</scope>
    <source>
        <strain evidence="1">ECLA1</strain>
    </source>
</reference>
<proteinExistence type="predicted"/>
<sequence>MKQVYGSDGEPKRHSVHGYLINTPMNDDELTELPVLKWITPGEILKGLTFESKSLINKMKEFFNANHVAIWLHETETPDHKCHSRKGPHLHVISESTCANSRSLKNFRALVQLRLIREQSHLLS</sequence>
<accession>A0AAE1DC55</accession>
<evidence type="ECO:0000313" key="1">
    <source>
        <dbReference type="EMBL" id="KAK3765284.1"/>
    </source>
</evidence>
<dbReference type="EMBL" id="JAWDGP010004323">
    <property type="protein sequence ID" value="KAK3765284.1"/>
    <property type="molecule type" value="Genomic_DNA"/>
</dbReference>
<name>A0AAE1DC55_9GAST</name>
<keyword evidence="2" id="KW-1185">Reference proteome</keyword>
<dbReference type="AlphaFoldDB" id="A0AAE1DC55"/>
<comment type="caution">
    <text evidence="1">The sequence shown here is derived from an EMBL/GenBank/DDBJ whole genome shotgun (WGS) entry which is preliminary data.</text>
</comment>
<dbReference type="Proteomes" id="UP001283361">
    <property type="component" value="Unassembled WGS sequence"/>
</dbReference>
<protein>
    <submittedName>
        <fullName evidence="1">Uncharacterized protein</fullName>
    </submittedName>
</protein>
<evidence type="ECO:0000313" key="2">
    <source>
        <dbReference type="Proteomes" id="UP001283361"/>
    </source>
</evidence>